<keyword evidence="4" id="KW-0812">Transmembrane</keyword>
<dbReference type="GO" id="GO:0006915">
    <property type="term" value="P:apoptotic process"/>
    <property type="evidence" value="ECO:0007669"/>
    <property type="project" value="UniProtKB-KW"/>
</dbReference>
<keyword evidence="12" id="KW-1185">Reference proteome</keyword>
<evidence type="ECO:0000256" key="5">
    <source>
        <dbReference type="ARBA" id="ARBA00022703"/>
    </source>
</evidence>
<protein>
    <submittedName>
        <fullName evidence="11">Uncharacterized protein</fullName>
    </submittedName>
</protein>
<evidence type="ECO:0000256" key="3">
    <source>
        <dbReference type="ARBA" id="ARBA00011720"/>
    </source>
</evidence>
<keyword evidence="7" id="KW-1133">Transmembrane helix</keyword>
<evidence type="ECO:0000256" key="7">
    <source>
        <dbReference type="ARBA" id="ARBA00022989"/>
    </source>
</evidence>
<sequence>MVQEQIKGLSVCGYKVFIQILACHRPGIGIEHLQSYCELRGEVQNHTPACLSLLWAVGQSGIDDFSVGLKIWMQLLVPFIGLKNYSAYVVEYGSNIFHGGGGGGTADYASILGVREFFSILDFTWCSSGSLSKPVQRQLLALYPKVKVLHFSLL</sequence>
<comment type="similarity">
    <text evidence="2">Belongs to the TMEM214 family.</text>
</comment>
<dbReference type="AlphaFoldDB" id="A0AAN8WCJ8"/>
<comment type="subunit">
    <text evidence="3">Constitutively interacts with CASP4; required for the localization of procaspase 4 to the ER.</text>
</comment>
<dbReference type="PANTHER" id="PTHR13448:SF0">
    <property type="entry name" value="TRANSMEMBRANE PROTEIN 214"/>
    <property type="match status" value="1"/>
</dbReference>
<evidence type="ECO:0000256" key="2">
    <source>
        <dbReference type="ARBA" id="ARBA00007984"/>
    </source>
</evidence>
<dbReference type="Proteomes" id="UP001381693">
    <property type="component" value="Unassembled WGS sequence"/>
</dbReference>
<keyword evidence="5" id="KW-0053">Apoptosis</keyword>
<gene>
    <name evidence="11" type="ORF">SK128_016986</name>
</gene>
<keyword evidence="8" id="KW-0472">Membrane</keyword>
<dbReference type="InterPro" id="IPR019308">
    <property type="entry name" value="TMEM214"/>
</dbReference>
<dbReference type="GO" id="GO:0005789">
    <property type="term" value="C:endoplasmic reticulum membrane"/>
    <property type="evidence" value="ECO:0007669"/>
    <property type="project" value="UniProtKB-SubCell"/>
</dbReference>
<proteinExistence type="inferred from homology"/>
<evidence type="ECO:0000256" key="4">
    <source>
        <dbReference type="ARBA" id="ARBA00022692"/>
    </source>
</evidence>
<evidence type="ECO:0000256" key="1">
    <source>
        <dbReference type="ARBA" id="ARBA00004477"/>
    </source>
</evidence>
<evidence type="ECO:0000256" key="9">
    <source>
        <dbReference type="ARBA" id="ARBA00023180"/>
    </source>
</evidence>
<evidence type="ECO:0000256" key="10">
    <source>
        <dbReference type="ARBA" id="ARBA00024938"/>
    </source>
</evidence>
<evidence type="ECO:0000256" key="6">
    <source>
        <dbReference type="ARBA" id="ARBA00022824"/>
    </source>
</evidence>
<evidence type="ECO:0000313" key="12">
    <source>
        <dbReference type="Proteomes" id="UP001381693"/>
    </source>
</evidence>
<accession>A0AAN8WCJ8</accession>
<name>A0AAN8WCJ8_HALRR</name>
<keyword evidence="9" id="KW-0325">Glycoprotein</keyword>
<organism evidence="11 12">
    <name type="scientific">Halocaridina rubra</name>
    <name type="common">Hawaiian red shrimp</name>
    <dbReference type="NCBI Taxonomy" id="373956"/>
    <lineage>
        <taxon>Eukaryota</taxon>
        <taxon>Metazoa</taxon>
        <taxon>Ecdysozoa</taxon>
        <taxon>Arthropoda</taxon>
        <taxon>Crustacea</taxon>
        <taxon>Multicrustacea</taxon>
        <taxon>Malacostraca</taxon>
        <taxon>Eumalacostraca</taxon>
        <taxon>Eucarida</taxon>
        <taxon>Decapoda</taxon>
        <taxon>Pleocyemata</taxon>
        <taxon>Caridea</taxon>
        <taxon>Atyoidea</taxon>
        <taxon>Atyidae</taxon>
        <taxon>Halocaridina</taxon>
    </lineage>
</organism>
<dbReference type="PANTHER" id="PTHR13448">
    <property type="entry name" value="TRANSMEMBRANE PROTEIN 214"/>
    <property type="match status" value="1"/>
</dbReference>
<reference evidence="11 12" key="1">
    <citation type="submission" date="2023-11" db="EMBL/GenBank/DDBJ databases">
        <title>Halocaridina rubra genome assembly.</title>
        <authorList>
            <person name="Smith C."/>
        </authorList>
    </citation>
    <scope>NUCLEOTIDE SEQUENCE [LARGE SCALE GENOMIC DNA]</scope>
    <source>
        <strain evidence="11">EP-1</strain>
        <tissue evidence="11">Whole</tissue>
    </source>
</reference>
<comment type="caution">
    <text evidence="11">The sequence shown here is derived from an EMBL/GenBank/DDBJ whole genome shotgun (WGS) entry which is preliminary data.</text>
</comment>
<dbReference type="EMBL" id="JAXCGZ010021761">
    <property type="protein sequence ID" value="KAK7044030.1"/>
    <property type="molecule type" value="Genomic_DNA"/>
</dbReference>
<comment type="subcellular location">
    <subcellularLocation>
        <location evidence="1">Endoplasmic reticulum membrane</location>
        <topology evidence="1">Multi-pass membrane protein</topology>
    </subcellularLocation>
</comment>
<evidence type="ECO:0000256" key="8">
    <source>
        <dbReference type="ARBA" id="ARBA00023136"/>
    </source>
</evidence>
<dbReference type="Pfam" id="PF10151">
    <property type="entry name" value="TMEM214"/>
    <property type="match status" value="1"/>
</dbReference>
<keyword evidence="6" id="KW-0256">Endoplasmic reticulum</keyword>
<dbReference type="GO" id="GO:0005794">
    <property type="term" value="C:Golgi apparatus"/>
    <property type="evidence" value="ECO:0007669"/>
    <property type="project" value="TreeGrafter"/>
</dbReference>
<comment type="function">
    <text evidence="10">Critical mediator, in cooperation with CASP4, of endoplasmic reticulum-stress induced apoptosis. Required or the activation of CASP4 following endoplasmic reticulum stress.</text>
</comment>
<evidence type="ECO:0000313" key="11">
    <source>
        <dbReference type="EMBL" id="KAK7044030.1"/>
    </source>
</evidence>